<sequence>MSNTIEGPEESGFPPVENALKEVIKSMEEIALQKVMYRRGSFLGSGVCLTYLYQVAAKCQ</sequence>
<evidence type="ECO:0000313" key="2">
    <source>
        <dbReference type="Proteomes" id="UP000242715"/>
    </source>
</evidence>
<proteinExistence type="predicted"/>
<organism evidence="1 2">
    <name type="scientific">Trifolium subterraneum</name>
    <name type="common">Subterranean clover</name>
    <dbReference type="NCBI Taxonomy" id="3900"/>
    <lineage>
        <taxon>Eukaryota</taxon>
        <taxon>Viridiplantae</taxon>
        <taxon>Streptophyta</taxon>
        <taxon>Embryophyta</taxon>
        <taxon>Tracheophyta</taxon>
        <taxon>Spermatophyta</taxon>
        <taxon>Magnoliopsida</taxon>
        <taxon>eudicotyledons</taxon>
        <taxon>Gunneridae</taxon>
        <taxon>Pentapetalae</taxon>
        <taxon>rosids</taxon>
        <taxon>fabids</taxon>
        <taxon>Fabales</taxon>
        <taxon>Fabaceae</taxon>
        <taxon>Papilionoideae</taxon>
        <taxon>50 kb inversion clade</taxon>
        <taxon>NPAAA clade</taxon>
        <taxon>Hologalegina</taxon>
        <taxon>IRL clade</taxon>
        <taxon>Trifolieae</taxon>
        <taxon>Trifolium</taxon>
    </lineage>
</organism>
<evidence type="ECO:0000313" key="1">
    <source>
        <dbReference type="EMBL" id="GAU39009.1"/>
    </source>
</evidence>
<gene>
    <name evidence="1" type="ORF">TSUD_378850</name>
</gene>
<accession>A0A2Z6P5M6</accession>
<keyword evidence="2" id="KW-1185">Reference proteome</keyword>
<dbReference type="AlphaFoldDB" id="A0A2Z6P5M6"/>
<name>A0A2Z6P5M6_TRISU</name>
<protein>
    <submittedName>
        <fullName evidence="1">Uncharacterized protein</fullName>
    </submittedName>
</protein>
<dbReference type="Proteomes" id="UP000242715">
    <property type="component" value="Unassembled WGS sequence"/>
</dbReference>
<dbReference type="EMBL" id="DF973740">
    <property type="protein sequence ID" value="GAU39009.1"/>
    <property type="molecule type" value="Genomic_DNA"/>
</dbReference>
<reference evidence="2" key="1">
    <citation type="journal article" date="2017" name="Front. Plant Sci.">
        <title>Climate Clever Clovers: New Paradigm to Reduce the Environmental Footprint of Ruminants by Breeding Low Methanogenic Forages Utilizing Haplotype Variation.</title>
        <authorList>
            <person name="Kaur P."/>
            <person name="Appels R."/>
            <person name="Bayer P.E."/>
            <person name="Keeble-Gagnere G."/>
            <person name="Wang J."/>
            <person name="Hirakawa H."/>
            <person name="Shirasawa K."/>
            <person name="Vercoe P."/>
            <person name="Stefanova K."/>
            <person name="Durmic Z."/>
            <person name="Nichols P."/>
            <person name="Revell C."/>
            <person name="Isobe S.N."/>
            <person name="Edwards D."/>
            <person name="Erskine W."/>
        </authorList>
    </citation>
    <scope>NUCLEOTIDE SEQUENCE [LARGE SCALE GENOMIC DNA]</scope>
    <source>
        <strain evidence="2">cv. Daliak</strain>
    </source>
</reference>